<name>A0AB40AK20_DIOCR</name>
<dbReference type="Proteomes" id="UP001515500">
    <property type="component" value="Chromosome 19"/>
</dbReference>
<protein>
    <submittedName>
        <fullName evidence="5 6">CAP-Gly domain-containing linker protein 1-like</fullName>
    </submittedName>
</protein>
<feature type="compositionally biased region" description="Low complexity" evidence="2">
    <location>
        <begin position="1"/>
        <end position="24"/>
    </location>
</feature>
<feature type="coiled-coil region" evidence="1">
    <location>
        <begin position="383"/>
        <end position="416"/>
    </location>
</feature>
<feature type="domain" description="DUF7653" evidence="3">
    <location>
        <begin position="658"/>
        <end position="784"/>
    </location>
</feature>
<evidence type="ECO:0000313" key="5">
    <source>
        <dbReference type="RefSeq" id="XP_039115280.1"/>
    </source>
</evidence>
<evidence type="ECO:0000313" key="9">
    <source>
        <dbReference type="RefSeq" id="XP_039115284.1"/>
    </source>
</evidence>
<dbReference type="RefSeq" id="XP_039115285.1">
    <property type="nucleotide sequence ID" value="XM_039259351.1"/>
</dbReference>
<dbReference type="RefSeq" id="XP_039115281.1">
    <property type="nucleotide sequence ID" value="XM_039259347.1"/>
</dbReference>
<dbReference type="GeneID" id="120250526"/>
<organism evidence="4 10">
    <name type="scientific">Dioscorea cayennensis subsp. rotundata</name>
    <name type="common">White Guinea yam</name>
    <name type="synonym">Dioscorea rotundata</name>
    <dbReference type="NCBI Taxonomy" id="55577"/>
    <lineage>
        <taxon>Eukaryota</taxon>
        <taxon>Viridiplantae</taxon>
        <taxon>Streptophyta</taxon>
        <taxon>Embryophyta</taxon>
        <taxon>Tracheophyta</taxon>
        <taxon>Spermatophyta</taxon>
        <taxon>Magnoliopsida</taxon>
        <taxon>Liliopsida</taxon>
        <taxon>Dioscoreales</taxon>
        <taxon>Dioscoreaceae</taxon>
        <taxon>Dioscorea</taxon>
    </lineage>
</organism>
<feature type="coiled-coil region" evidence="1">
    <location>
        <begin position="657"/>
        <end position="684"/>
    </location>
</feature>
<dbReference type="InterPro" id="IPR056070">
    <property type="entry name" value="DUF7653"/>
</dbReference>
<sequence>MRRFFSFKSLASSSGNSSDDVKVSNSKHGKVRGSSQSPQDNAYDLRGQHQETEDSSSKHLSRSISFSYPAIYCASGGGNMNSVNEQSVFISSCGNSPHQKAECSNNYNSLTPERYTRLKRGERASFRKTHRIEKLDTSADSKGYQCSFGNSLYDSPNPLRCRATHLAETASENNFLDLYIDGEHQEMKSKKDYLQHRSDTGHDDFVIENGTLPCLGRPPQAQSTAPASPAYGKENRRCYSFREVKDIGRERPMQDWARDDDRLIYRHKYRKENLDRLISPQKYMKNSIDSLSLEVPGISVKSQDYDSETTVTMEDIYEDSSDPRPNSNSIRFLEKHSSDLTSYLEDLNGSSSMKELSSFRRQNYLPGIGRIGINSAKTINSGLEKLDIDKELLKKAKEVEEKLEGLSAEEVDLDELESGNLKSSAMLLKIQNVVEDRISLALDLSSQIKCRLAERFSAREHIKNSKVELDTRTRRLEKEKNELQVSLEKELDRRSKEWSLKLERFQSEEQRLQERVRELAEQNVFLQREISFIKGNEADARSKFMNSHVQVNSLTENLEEVKTENNNLHQKLSELQERFNGVVEDLECVRLNYKEKEKENGDLHKLVVRFQRTCSEQDKTIDVLRQEYNDEIRKQLIHRNDGSNRLQMEHLRLTGVEQMLRRELESCRQELESLRHENVSLLERFQGSRNNKSFSLFKLDQELHAQVECLKTQGLSLLNDNAQFCAELLSFIKRKHCDQCQEANSEFSGYAVADYTVKHQSLRRGTENLRKTLQTISETLEEKSNLEVLGSQLRTNASRHLMDQDKLELELKAETNLTRLLREKLLSRELELERLEADFASLVRSHDVMRTEIQRLQDELSCLNHKTKDMELQMLRADETNNQHQQDLQDCMKELTSTRGALIKVSEERDRLWGEVKHSSETIMLLEHEVNSLKKKIEVLDEDVLLKEGQITILKDSLDDKPFNVIYNPLAMKDLTLE</sequence>
<dbReference type="PANTHER" id="PTHR47491">
    <property type="entry name" value="CAP-GLY DOMAIN LINKER"/>
    <property type="match status" value="1"/>
</dbReference>
<dbReference type="RefSeq" id="XP_039115283.1">
    <property type="nucleotide sequence ID" value="XM_039259349.1"/>
</dbReference>
<feature type="compositionally biased region" description="Basic and acidic residues" evidence="2">
    <location>
        <begin position="46"/>
        <end position="57"/>
    </location>
</feature>
<evidence type="ECO:0000259" key="3">
    <source>
        <dbReference type="Pfam" id="PF24670"/>
    </source>
</evidence>
<dbReference type="PANTHER" id="PTHR47491:SF5">
    <property type="entry name" value="CAP-GLY DOMAIN LINKER"/>
    <property type="match status" value="1"/>
</dbReference>
<proteinExistence type="predicted"/>
<dbReference type="Pfam" id="PF24670">
    <property type="entry name" value="DUF7653"/>
    <property type="match status" value="1"/>
</dbReference>
<keyword evidence="4" id="KW-1185">Reference proteome</keyword>
<evidence type="ECO:0000313" key="6">
    <source>
        <dbReference type="RefSeq" id="XP_039115281.1"/>
    </source>
</evidence>
<feature type="coiled-coil region" evidence="1">
    <location>
        <begin position="462"/>
        <end position="578"/>
    </location>
</feature>
<accession>A0AB40AK20</accession>
<dbReference type="RefSeq" id="XP_039115282.1">
    <property type="nucleotide sequence ID" value="XM_039259348.1"/>
</dbReference>
<feature type="region of interest" description="Disordered" evidence="2">
    <location>
        <begin position="1"/>
        <end position="60"/>
    </location>
</feature>
<evidence type="ECO:0000256" key="2">
    <source>
        <dbReference type="SAM" id="MobiDB-lite"/>
    </source>
</evidence>
<gene>
    <name evidence="5 6 7 8 9 10" type="primary">LOC120250526</name>
</gene>
<evidence type="ECO:0000313" key="7">
    <source>
        <dbReference type="RefSeq" id="XP_039115282.1"/>
    </source>
</evidence>
<reference evidence="5 6" key="1">
    <citation type="submission" date="2025-04" db="UniProtKB">
        <authorList>
            <consortium name="RefSeq"/>
        </authorList>
    </citation>
    <scope>IDENTIFICATION</scope>
</reference>
<feature type="coiled-coil region" evidence="1">
    <location>
        <begin position="846"/>
        <end position="873"/>
    </location>
</feature>
<evidence type="ECO:0000313" key="8">
    <source>
        <dbReference type="RefSeq" id="XP_039115283.1"/>
    </source>
</evidence>
<evidence type="ECO:0000313" key="4">
    <source>
        <dbReference type="Proteomes" id="UP001515500"/>
    </source>
</evidence>
<dbReference type="RefSeq" id="XP_039115284.1">
    <property type="nucleotide sequence ID" value="XM_039259350.1"/>
</dbReference>
<dbReference type="RefSeq" id="XP_039115280.1">
    <property type="nucleotide sequence ID" value="XM_039259346.1"/>
</dbReference>
<evidence type="ECO:0000256" key="1">
    <source>
        <dbReference type="SAM" id="Coils"/>
    </source>
</evidence>
<keyword evidence="1" id="KW-0175">Coiled coil</keyword>
<dbReference type="AlphaFoldDB" id="A0AB40AK20"/>
<evidence type="ECO:0000313" key="10">
    <source>
        <dbReference type="RefSeq" id="XP_039115285.1"/>
    </source>
</evidence>